<evidence type="ECO:0000313" key="16">
    <source>
        <dbReference type="Proteomes" id="UP000310066"/>
    </source>
</evidence>
<keyword evidence="11" id="KW-0456">Lyase</keyword>
<dbReference type="PANTHER" id="PTHR21327">
    <property type="entry name" value="GTP CYCLOHYDROLASE II-RELATED"/>
    <property type="match status" value="1"/>
</dbReference>
<dbReference type="UniPathway" id="UPA00275"/>
<dbReference type="Gene3D" id="3.90.870.10">
    <property type="entry name" value="DHBP synthase"/>
    <property type="match status" value="1"/>
</dbReference>
<feature type="compositionally biased region" description="Polar residues" evidence="13">
    <location>
        <begin position="118"/>
        <end position="168"/>
    </location>
</feature>
<dbReference type="FunFam" id="3.90.870.10:FF:000002">
    <property type="entry name" value="3,4-dihydroxy-2-butanone 4-phosphate synthase"/>
    <property type="match status" value="1"/>
</dbReference>
<organism evidence="15 16">
    <name type="scientific">Friedmanniomyces endolithicus</name>
    <dbReference type="NCBI Taxonomy" id="329885"/>
    <lineage>
        <taxon>Eukaryota</taxon>
        <taxon>Fungi</taxon>
        <taxon>Dikarya</taxon>
        <taxon>Ascomycota</taxon>
        <taxon>Pezizomycotina</taxon>
        <taxon>Dothideomycetes</taxon>
        <taxon>Dothideomycetidae</taxon>
        <taxon>Mycosphaerellales</taxon>
        <taxon>Teratosphaeriaceae</taxon>
        <taxon>Friedmanniomyces</taxon>
    </lineage>
</organism>
<keyword evidence="8" id="KW-0460">Magnesium</keyword>
<dbReference type="SUPFAM" id="SSF55821">
    <property type="entry name" value="YrdC/RibB"/>
    <property type="match status" value="1"/>
</dbReference>
<keyword evidence="7" id="KW-0479">Metal-binding</keyword>
<dbReference type="EMBL" id="NAJP01000083">
    <property type="protein sequence ID" value="TKA33957.1"/>
    <property type="molecule type" value="Genomic_DNA"/>
</dbReference>
<evidence type="ECO:0000256" key="5">
    <source>
        <dbReference type="ARBA" id="ARBA00018836"/>
    </source>
</evidence>
<name>A0A4U0UF68_9PEZI</name>
<evidence type="ECO:0000256" key="7">
    <source>
        <dbReference type="ARBA" id="ARBA00022723"/>
    </source>
</evidence>
<feature type="region of interest" description="Disordered" evidence="13">
    <location>
        <begin position="102"/>
        <end position="198"/>
    </location>
</feature>
<reference evidence="15 16" key="1">
    <citation type="submission" date="2017-03" db="EMBL/GenBank/DDBJ databases">
        <title>Genomes of endolithic fungi from Antarctica.</title>
        <authorList>
            <person name="Coleine C."/>
            <person name="Masonjones S."/>
            <person name="Stajich J.E."/>
        </authorList>
    </citation>
    <scope>NUCLEOTIDE SEQUENCE [LARGE SCALE GENOMIC DNA]</scope>
    <source>
        <strain evidence="15 16">CCFEE 5311</strain>
    </source>
</reference>
<dbReference type="InterPro" id="IPR000422">
    <property type="entry name" value="DHBP_synthase_RibB"/>
</dbReference>
<dbReference type="GO" id="GO:0046872">
    <property type="term" value="F:metal ion binding"/>
    <property type="evidence" value="ECO:0007669"/>
    <property type="project" value="UniProtKB-KW"/>
</dbReference>
<dbReference type="AlphaFoldDB" id="A0A4U0UF68"/>
<dbReference type="InterPro" id="IPR017945">
    <property type="entry name" value="DHBP_synth_RibB-like_a/b_dom"/>
</dbReference>
<comment type="subunit">
    <text evidence="3">Homodimer.</text>
</comment>
<evidence type="ECO:0000256" key="12">
    <source>
        <dbReference type="ARBA" id="ARBA00060730"/>
    </source>
</evidence>
<keyword evidence="10" id="KW-0464">Manganese</keyword>
<evidence type="ECO:0000256" key="2">
    <source>
        <dbReference type="ARBA" id="ARBA00004904"/>
    </source>
</evidence>
<dbReference type="EC" id="4.1.99.12" evidence="4"/>
<gene>
    <name evidence="15" type="ORF">B0A54_15137</name>
</gene>
<evidence type="ECO:0000259" key="14">
    <source>
        <dbReference type="Pfam" id="PF24864"/>
    </source>
</evidence>
<dbReference type="Pfam" id="PF00926">
    <property type="entry name" value="DHBP_synthase"/>
    <property type="match status" value="1"/>
</dbReference>
<feature type="compositionally biased region" description="Basic and acidic residues" evidence="13">
    <location>
        <begin position="189"/>
        <end position="198"/>
    </location>
</feature>
<evidence type="ECO:0000256" key="9">
    <source>
        <dbReference type="ARBA" id="ARBA00023206"/>
    </source>
</evidence>
<evidence type="ECO:0000256" key="4">
    <source>
        <dbReference type="ARBA" id="ARBA00012153"/>
    </source>
</evidence>
<proteinExistence type="inferred from homology"/>
<comment type="cofactor">
    <cofactor evidence="1">
        <name>Mg(2+)</name>
        <dbReference type="ChEBI" id="CHEBI:18420"/>
    </cofactor>
</comment>
<keyword evidence="6" id="KW-0686">Riboflavin biosynthesis</keyword>
<dbReference type="PANTHER" id="PTHR21327:SF18">
    <property type="entry name" value="3,4-DIHYDROXY-2-BUTANONE 4-PHOSPHATE SYNTHASE"/>
    <property type="match status" value="1"/>
</dbReference>
<dbReference type="GO" id="GO:0009231">
    <property type="term" value="P:riboflavin biosynthetic process"/>
    <property type="evidence" value="ECO:0007669"/>
    <property type="project" value="UniProtKB-UniPathway"/>
</dbReference>
<dbReference type="OrthoDB" id="60371at2759"/>
<evidence type="ECO:0000256" key="6">
    <source>
        <dbReference type="ARBA" id="ARBA00022619"/>
    </source>
</evidence>
<comment type="pathway">
    <text evidence="2">Cofactor biosynthesis; riboflavin biosynthesis; 2-hydroxy-3-oxobutyl phosphate from D-ribulose 5-phosphate: step 1/1.</text>
</comment>
<evidence type="ECO:0000256" key="11">
    <source>
        <dbReference type="ARBA" id="ARBA00023239"/>
    </source>
</evidence>
<feature type="compositionally biased region" description="Low complexity" evidence="13">
    <location>
        <begin position="169"/>
        <end position="185"/>
    </location>
</feature>
<accession>A0A4U0UF68</accession>
<evidence type="ECO:0000256" key="3">
    <source>
        <dbReference type="ARBA" id="ARBA00011738"/>
    </source>
</evidence>
<keyword evidence="9" id="KW-0318">Glutathionylation</keyword>
<dbReference type="STRING" id="329885.A0A4U0UF68"/>
<dbReference type="Pfam" id="PF24864">
    <property type="entry name" value="DUF7730"/>
    <property type="match status" value="1"/>
</dbReference>
<evidence type="ECO:0000313" key="15">
    <source>
        <dbReference type="EMBL" id="TKA33957.1"/>
    </source>
</evidence>
<comment type="similarity">
    <text evidence="12">Belongs to the DHBP synthase family.</text>
</comment>
<feature type="domain" description="DUF7730" evidence="14">
    <location>
        <begin position="198"/>
        <end position="263"/>
    </location>
</feature>
<evidence type="ECO:0000256" key="1">
    <source>
        <dbReference type="ARBA" id="ARBA00001946"/>
    </source>
</evidence>
<dbReference type="GO" id="GO:0005758">
    <property type="term" value="C:mitochondrial intermembrane space"/>
    <property type="evidence" value="ECO:0007669"/>
    <property type="project" value="TreeGrafter"/>
</dbReference>
<dbReference type="InterPro" id="IPR056632">
    <property type="entry name" value="DUF7730"/>
</dbReference>
<evidence type="ECO:0000256" key="10">
    <source>
        <dbReference type="ARBA" id="ARBA00023211"/>
    </source>
</evidence>
<dbReference type="NCBIfam" id="TIGR00506">
    <property type="entry name" value="ribB"/>
    <property type="match status" value="1"/>
</dbReference>
<protein>
    <recommendedName>
        <fullName evidence="5">3,4-dihydroxy-2-butanone 4-phosphate synthase</fullName>
        <ecNumber evidence="4">4.1.99.12</ecNumber>
    </recommendedName>
</protein>
<comment type="caution">
    <text evidence="15">The sequence shown here is derived from an EMBL/GenBank/DDBJ whole genome shotgun (WGS) entry which is preliminary data.</text>
</comment>
<evidence type="ECO:0000256" key="8">
    <source>
        <dbReference type="ARBA" id="ARBA00022842"/>
    </source>
</evidence>
<dbReference type="Proteomes" id="UP000310066">
    <property type="component" value="Unassembled WGS sequence"/>
</dbReference>
<evidence type="ECO:0000256" key="13">
    <source>
        <dbReference type="SAM" id="MobiDB-lite"/>
    </source>
</evidence>
<dbReference type="GO" id="GO:0008686">
    <property type="term" value="F:3,4-dihydroxy-2-butanone-4-phosphate synthase activity"/>
    <property type="evidence" value="ECO:0007669"/>
    <property type="project" value="UniProtKB-EC"/>
</dbReference>
<dbReference type="GO" id="GO:0005829">
    <property type="term" value="C:cytosol"/>
    <property type="evidence" value="ECO:0007669"/>
    <property type="project" value="TreeGrafter"/>
</dbReference>
<sequence>MAAACAATIDDTTAVTAVAEEEEDSEMLDSQEYLAEGSQNEQPLCPITDAHVNPFPLMKMPAEIRNEIYRACLTRPFNILLSRREPPAPEPKPEEAVDVVEISDTEEEGESAPAVPAQSGSSQNSTPGLRSWANRTTRPVRLLNNSSSTQATASPDTTSRTGASTPSTQQHAQAAARAQQRALAATKPDTPRVPRPQDADPLLVNLLRCSKTVYQEARSILYAENLFALDLDTALPTLAALHQRSRRQIRHVEIEIPCYNEILERFQETVRLRLRYCWGLKKLVIHMPFTLPGADGGGTTGNTTVYANGFDILRWLPSPCEVVLSGQICKEIEQVVSKNAKLARTLDEVSLSQHQKWGLSGVGARESQAALATRRTPIIHRPARPDPDSAITTAEALPLQSANMAATTNGEQSFSSIPDAVEAFARGEFLIVLDSPHRENEGDLIIAAADLTPAKAAFLIRHTSGYLCAPLTPSLAARLALPQMVSENLDPNRTAYTITIDAAEDVTTGISARDRSVTCLKLADPKATKESFRRPGHVVPLQAREGGVRARAGHTEAAVDLCRLAGKELVGVIAELVEDGEGVEGRAEMKGGVGMMRRDGCLAFARRYGLRVITIEDLIRYLESEGKGKA</sequence>